<dbReference type="RefSeq" id="WP_382340608.1">
    <property type="nucleotide sequence ID" value="NZ_JBHSAB010000001.1"/>
</dbReference>
<dbReference type="EMBL" id="JBHSAB010000001">
    <property type="protein sequence ID" value="MFC3907867.1"/>
    <property type="molecule type" value="Genomic_DNA"/>
</dbReference>
<accession>A0ABV8CD42</accession>
<protein>
    <submittedName>
        <fullName evidence="1">Type II toxin-antitoxin system RelE/ParE family toxin</fullName>
    </submittedName>
</protein>
<organism evidence="1 2">
    <name type="scientific">Legionella dresdenensis</name>
    <dbReference type="NCBI Taxonomy" id="450200"/>
    <lineage>
        <taxon>Bacteria</taxon>
        <taxon>Pseudomonadati</taxon>
        <taxon>Pseudomonadota</taxon>
        <taxon>Gammaproteobacteria</taxon>
        <taxon>Legionellales</taxon>
        <taxon>Legionellaceae</taxon>
        <taxon>Legionella</taxon>
    </lineage>
</organism>
<comment type="caution">
    <text evidence="1">The sequence shown here is derived from an EMBL/GenBank/DDBJ whole genome shotgun (WGS) entry which is preliminary data.</text>
</comment>
<gene>
    <name evidence="1" type="ORF">ACFORL_02070</name>
</gene>
<dbReference type="Pfam" id="PF05973">
    <property type="entry name" value="Gp49"/>
    <property type="match status" value="1"/>
</dbReference>
<evidence type="ECO:0000313" key="2">
    <source>
        <dbReference type="Proteomes" id="UP001595758"/>
    </source>
</evidence>
<keyword evidence="2" id="KW-1185">Reference proteome</keyword>
<dbReference type="InterPro" id="IPR009241">
    <property type="entry name" value="HigB-like"/>
</dbReference>
<reference evidence="2" key="1">
    <citation type="journal article" date="2019" name="Int. J. Syst. Evol. Microbiol.">
        <title>The Global Catalogue of Microorganisms (GCM) 10K type strain sequencing project: providing services to taxonomists for standard genome sequencing and annotation.</title>
        <authorList>
            <consortium name="The Broad Institute Genomics Platform"/>
            <consortium name="The Broad Institute Genome Sequencing Center for Infectious Disease"/>
            <person name="Wu L."/>
            <person name="Ma J."/>
        </authorList>
    </citation>
    <scope>NUCLEOTIDE SEQUENCE [LARGE SCALE GENOMIC DNA]</scope>
    <source>
        <strain evidence="2">CCUG 59858</strain>
    </source>
</reference>
<evidence type="ECO:0000313" key="1">
    <source>
        <dbReference type="EMBL" id="MFC3907867.1"/>
    </source>
</evidence>
<sequence length="99" mass="11496">MNWKIIFQEDFDLEFDELSDLVQNECLAHLKVLERFGPELGRPHVDTLKGSKHSNMKELRFNADNGVWRLAFAFDPPVKGFCLFAAINQGEVKRDFIKI</sequence>
<name>A0ABV8CD42_9GAMM</name>
<dbReference type="Proteomes" id="UP001595758">
    <property type="component" value="Unassembled WGS sequence"/>
</dbReference>
<proteinExistence type="predicted"/>